<feature type="domain" description="Peptidase C50" evidence="6">
    <location>
        <begin position="2160"/>
        <end position="2270"/>
    </location>
</feature>
<feature type="compositionally biased region" description="Polar residues" evidence="5">
    <location>
        <begin position="375"/>
        <end position="385"/>
    </location>
</feature>
<dbReference type="InterPro" id="IPR005314">
    <property type="entry name" value="Peptidase_C50"/>
</dbReference>
<keyword evidence="8" id="KW-1185">Reference proteome</keyword>
<evidence type="ECO:0000256" key="2">
    <source>
        <dbReference type="ARBA" id="ARBA00012489"/>
    </source>
</evidence>
<evidence type="ECO:0000256" key="5">
    <source>
        <dbReference type="SAM" id="MobiDB-lite"/>
    </source>
</evidence>
<feature type="region of interest" description="Disordered" evidence="5">
    <location>
        <begin position="2318"/>
        <end position="2365"/>
    </location>
</feature>
<dbReference type="InterPro" id="IPR011990">
    <property type="entry name" value="TPR-like_helical_dom_sf"/>
</dbReference>
<dbReference type="GO" id="GO:0044732">
    <property type="term" value="C:mitotic spindle pole body"/>
    <property type="evidence" value="ECO:0007669"/>
    <property type="project" value="TreeGrafter"/>
</dbReference>
<dbReference type="PROSITE" id="PS51700">
    <property type="entry name" value="SEPARIN"/>
    <property type="match status" value="1"/>
</dbReference>
<feature type="region of interest" description="Disordered" evidence="5">
    <location>
        <begin position="2135"/>
        <end position="2162"/>
    </location>
</feature>
<evidence type="ECO:0000256" key="1">
    <source>
        <dbReference type="ARBA" id="ARBA00000451"/>
    </source>
</evidence>
<evidence type="ECO:0000313" key="8">
    <source>
        <dbReference type="Proteomes" id="UP000572817"/>
    </source>
</evidence>
<accession>A0A8H4N049</accession>
<feature type="region of interest" description="Disordered" evidence="5">
    <location>
        <begin position="336"/>
        <end position="402"/>
    </location>
</feature>
<evidence type="ECO:0000256" key="3">
    <source>
        <dbReference type="ARBA" id="ARBA00022801"/>
    </source>
</evidence>
<protein>
    <recommendedName>
        <fullName evidence="2">separase</fullName>
        <ecNumber evidence="2">3.4.22.49</ecNumber>
    </recommendedName>
</protein>
<comment type="caution">
    <text evidence="7">The sequence shown here is derived from an EMBL/GenBank/DDBJ whole genome shotgun (WGS) entry which is preliminary data.</text>
</comment>
<sequence>MAANTSGSNDDAAYMTAYELAYKALLQHVPQFRDKPDILEVGCGTGVLASMLAPHAHTLTGLDSSVSAISEFNANAKQRGAQHIEAVYFDWDDPDFEAYPQTAAKLIQKADGQAAEGPVRTDLILSNPLTQSWPNLKDWFQISYFGLSPGGRAVVIGLEHTGPESALFYPADKRDSSKTRGFKPDELVKNLKDAGTASPHTRVPSRCRHLHVSCLLLPLFPIALAYLADMTATNTKPTRPDLDALKQALQAHQTCSDAAVKALQDLLGAVGKATAAQDKENIQPKKGRTQDAKTTTRPRSKTKTKADLADAHPALSPREKYLLATEVVNSSLKGLSDALKPQPKSHARVASTATETQCSRTASTTSDSKRPTAQRALSQISNETAKSSSLTKSSSSSSTKSGAPANIVALAECARLAFAYLRSSEAWKTAGKSMPALQLETGMLSLIGKLLSHGLDALAAKELGALKKRLETYLRPTGKETEGRQKNGEQAEKETLATLLNFGQVDMDSPALRLAVSHQLSVLKIIANSKRPSTIESALEFLKRSSPSSPIKFLLHLAETKGTMEKAARQLESFAQILLSLCPSISPSEDSSARDPKASLSPDAAFQMQALAFETRSKWWTLTGHKGDAQADLLGPFSKCLAAFSRRSGSLPSEKYNLAVERLEILENSTGLKTRDRNLCTAMSSLAEEASMGPEAMKWAKNQSSSSKGRKVSDASQAATRIRIATLSLSTESSGEQTDDLDTNIDSALKSLEGSLRGNSADLDSLLAEVSSLRKAACKACVDAKDDQLLRNKCFSVVSSCIHFLARYIGTAPTEGSGAETFIRHGERLQFASKAVKGFLDSATTCCKVLISSESVPWDALNSVLEDCRFILCEIEGLYTEDPKQLQQFSSNLGCPFVKLSGLYWLFFAYLRKKNPSGEGLLQSLRSSVEILLGRPEDEKSSGLLLLKLERLGEVLEEMRRYEEAEKAYTDSIRIQIESGALQEAADSASTRSFQQLMLEGKSAAFLKTATSLHHVLLRQSQKNDERSLFFDIEDLEPAERSVLLEVQLILCGETHAKSRFPSAALCSSIRNIVSQLFELYSISEYPLRRQRIATHVLRLGVDCQDILGKDIFSEATSCVIRPDASLGSDANLSQYQEHFAASYKMSIALLEMPPSADEIQDPLQVWQRILDAVDSWSQLLSRIDAFEVWMAQLQVVSDFLGMKGLDFLRVTVLSIMTKGLELQQPPMYGKLVQALASLGSQYARLGYSGKAGTILAKAQAILETGEVPTEAVLQWHLAYSEYMLLLGNLEKCGETLTAAHELAQNDPVVCAMAKSTASYSKRLRYNKLLSEASHIYSLFSLSSGFPTEALAYAKQCVDINRKVWIAVENRRVKKDMKDPLSPEKELDDVTDGISKMSVQKCAAPLTISMTHGALTGAAFWSFVPSIFRGLSQLASVFAHQGMLQEAVYFSEHAAKVAAAVEAAPFTVRNSNSTAQYYLESNRLEEASECLDKVDSSVKKLPSCVDLAIFHSTAAQLSQLLEEDDEAIEKYDKANSIIQTLSEPLFIQSLDHLLSGGTELVSQMSSMSIEETTTRGRKAQTKATKTTKTKKTTSTVTKTTARKTTSAKAVAVPAPQKMANECPPLEGIQATILCRKAALLLARDRLSEAVALIEKAAEMKLGQEAAVQHQSTRFRSLMSEAMREIAADFTFNALPESTISFPALSKGDRKLSEPSQARPSYLSIAEDLSPLVPAPKKGARGKKAAKEDFSVLLRKARDCIAEVQSQAVHTSSTSAVKKVCSMLNEVTILLSATIPKGVKGSLHPLYAAYLTELPKTNASQLEQLAISIENKKMTSESLLAWPGLVDDQQKPVQLTAADFQTEYVNIIPQGWTAVSLSLNEARDELYITRYVPYQSPFILRLPMARHNSRDMDEEIFGFEEGKAELQEIIELSNFSTRSPPDLTKKGAKTEWWAEREALDARLGDLLTNIENIWLGGFRGIFKKKGDRALLSRFQKNFENILDRHLPSRQGKGKKPKTSLDSRILELFVGLGNPDDGVDLDEPLMDLVYFVVDILQFNGERNAYDEIDFDSIIIEMLDALRQFHEAAEQTPNQHTILVLDKNLHAFPWESLPSLQSLSISRLPSMSALRERLNVARASKRNAEDEDEEEEPQGGHHIPLASLTGTSILNPGGDLTRTQDTLAPHLEASSMPGTWTHLIGRIPEEKTFEQSLATKDVLLYFGHGSGAQYVRGRTVKRLLCRQSEGEEKKKPTLATSLLFGCSSAKVTDNGAFEPSGMLCAYLTAGVPAVLGMLWDVTDKDCDRFAVTTLQRWGLFEEEEEEEKEEVVEPKTPARKRGAKTPSKSRSRSRGVKVPEKRDVGGKNGGKVGLDEAVARSRGACYLRYLNGAAAVVYGIPVFLE</sequence>
<dbReference type="SUPFAM" id="SSF48452">
    <property type="entry name" value="TPR-like"/>
    <property type="match status" value="1"/>
</dbReference>
<dbReference type="GO" id="GO:0005634">
    <property type="term" value="C:nucleus"/>
    <property type="evidence" value="ECO:0007669"/>
    <property type="project" value="InterPro"/>
</dbReference>
<evidence type="ECO:0000259" key="6">
    <source>
        <dbReference type="PROSITE" id="PS51700"/>
    </source>
</evidence>
<dbReference type="InterPro" id="IPR019734">
    <property type="entry name" value="TPR_rpt"/>
</dbReference>
<feature type="compositionally biased region" description="Basic residues" evidence="5">
    <location>
        <begin position="2330"/>
        <end position="2348"/>
    </location>
</feature>
<gene>
    <name evidence="7" type="ORF">GTA08_BOTSDO09712</name>
</gene>
<evidence type="ECO:0000313" key="7">
    <source>
        <dbReference type="EMBL" id="KAF4302173.1"/>
    </source>
</evidence>
<dbReference type="PANTHER" id="PTHR12792">
    <property type="entry name" value="EXTRA SPINDLE POLES 1-RELATED"/>
    <property type="match status" value="1"/>
</dbReference>
<dbReference type="Gene3D" id="3.40.50.150">
    <property type="entry name" value="Vaccinia Virus protein VP39"/>
    <property type="match status" value="1"/>
</dbReference>
<name>A0A8H4N049_9PEZI</name>
<dbReference type="GO" id="GO:0051307">
    <property type="term" value="P:meiotic chromosome separation"/>
    <property type="evidence" value="ECO:0007669"/>
    <property type="project" value="TreeGrafter"/>
</dbReference>
<comment type="catalytic activity">
    <reaction evidence="1">
        <text>All bonds known to be hydrolyzed by this endopeptidase have arginine in P1 and an acidic residue in P4. P6 is often occupied by an acidic residue or by a hydroxy-amino-acid residue, the phosphorylation of which enhances cleavage.</text>
        <dbReference type="EC" id="3.4.22.49"/>
    </reaction>
</comment>
<dbReference type="Proteomes" id="UP000572817">
    <property type="component" value="Unassembled WGS sequence"/>
</dbReference>
<dbReference type="GO" id="GO:0005737">
    <property type="term" value="C:cytoplasm"/>
    <property type="evidence" value="ECO:0007669"/>
    <property type="project" value="TreeGrafter"/>
</dbReference>
<dbReference type="Gene3D" id="1.25.40.10">
    <property type="entry name" value="Tetratricopeptide repeat domain"/>
    <property type="match status" value="1"/>
</dbReference>
<reference evidence="7" key="1">
    <citation type="submission" date="2020-04" db="EMBL/GenBank/DDBJ databases">
        <title>Genome Assembly and Annotation of Botryosphaeria dothidea sdau 11-99, a Latent Pathogen of Apple Fruit Ring Rot in China.</title>
        <authorList>
            <person name="Yu C."/>
            <person name="Diao Y."/>
            <person name="Lu Q."/>
            <person name="Zhao J."/>
            <person name="Cui S."/>
            <person name="Peng C."/>
            <person name="He B."/>
            <person name="Liu H."/>
        </authorList>
    </citation>
    <scope>NUCLEOTIDE SEQUENCE [LARGE SCALE GENOMIC DNA]</scope>
    <source>
        <strain evidence="7">Sdau11-99</strain>
    </source>
</reference>
<dbReference type="InterPro" id="IPR030397">
    <property type="entry name" value="SEPARIN_core_dom"/>
</dbReference>
<dbReference type="Pfam" id="PF13489">
    <property type="entry name" value="Methyltransf_23"/>
    <property type="match status" value="1"/>
</dbReference>
<feature type="region of interest" description="Disordered" evidence="5">
    <location>
        <begin position="1568"/>
        <end position="1596"/>
    </location>
</feature>
<keyword evidence="3" id="KW-0378">Hydrolase</keyword>
<organism evidence="7 8">
    <name type="scientific">Botryosphaeria dothidea</name>
    <dbReference type="NCBI Taxonomy" id="55169"/>
    <lineage>
        <taxon>Eukaryota</taxon>
        <taxon>Fungi</taxon>
        <taxon>Dikarya</taxon>
        <taxon>Ascomycota</taxon>
        <taxon>Pezizomycotina</taxon>
        <taxon>Dothideomycetes</taxon>
        <taxon>Dothideomycetes incertae sedis</taxon>
        <taxon>Botryosphaeriales</taxon>
        <taxon>Botryosphaeriaceae</taxon>
        <taxon>Botryosphaeria</taxon>
    </lineage>
</organism>
<dbReference type="GO" id="GO:0004197">
    <property type="term" value="F:cysteine-type endopeptidase activity"/>
    <property type="evidence" value="ECO:0007669"/>
    <property type="project" value="InterPro"/>
</dbReference>
<feature type="compositionally biased region" description="Polar residues" evidence="5">
    <location>
        <begin position="351"/>
        <end position="366"/>
    </location>
</feature>
<dbReference type="GO" id="GO:0072686">
    <property type="term" value="C:mitotic spindle"/>
    <property type="evidence" value="ECO:0007669"/>
    <property type="project" value="TreeGrafter"/>
</dbReference>
<dbReference type="InterPro" id="IPR029063">
    <property type="entry name" value="SAM-dependent_MTases_sf"/>
</dbReference>
<evidence type="ECO:0000256" key="4">
    <source>
        <dbReference type="ARBA" id="ARBA00022829"/>
    </source>
</evidence>
<proteinExistence type="predicted"/>
<dbReference type="SUPFAM" id="SSF53335">
    <property type="entry name" value="S-adenosyl-L-methionine-dependent methyltransferases"/>
    <property type="match status" value="1"/>
</dbReference>
<dbReference type="PANTHER" id="PTHR12792:SF0">
    <property type="entry name" value="SEPARIN"/>
    <property type="match status" value="1"/>
</dbReference>
<feature type="compositionally biased region" description="Basic residues" evidence="5">
    <location>
        <begin position="1575"/>
        <end position="1591"/>
    </location>
</feature>
<dbReference type="SMART" id="SM00028">
    <property type="entry name" value="TPR"/>
    <property type="match status" value="4"/>
</dbReference>
<keyword evidence="4" id="KW-0159">Chromosome partition</keyword>
<dbReference type="Pfam" id="PF03568">
    <property type="entry name" value="Separin_C"/>
    <property type="match status" value="1"/>
</dbReference>
<dbReference type="CDD" id="cd02440">
    <property type="entry name" value="AdoMet_MTases"/>
    <property type="match status" value="1"/>
</dbReference>
<dbReference type="GO" id="GO:0006508">
    <property type="term" value="P:proteolysis"/>
    <property type="evidence" value="ECO:0007669"/>
    <property type="project" value="InterPro"/>
</dbReference>
<feature type="compositionally biased region" description="Basic and acidic residues" evidence="5">
    <location>
        <begin position="277"/>
        <end position="291"/>
    </location>
</feature>
<dbReference type="OrthoDB" id="10255632at2759"/>
<dbReference type="EC" id="3.4.22.49" evidence="2"/>
<feature type="compositionally biased region" description="Low complexity" evidence="5">
    <location>
        <begin position="386"/>
        <end position="401"/>
    </location>
</feature>
<feature type="region of interest" description="Disordered" evidence="5">
    <location>
        <begin position="273"/>
        <end position="313"/>
    </location>
</feature>
<dbReference type="EMBL" id="WWBZ02000073">
    <property type="protein sequence ID" value="KAF4302173.1"/>
    <property type="molecule type" value="Genomic_DNA"/>
</dbReference>